<gene>
    <name evidence="1" type="ORF">SAMN04488121_103111</name>
</gene>
<proteinExistence type="predicted"/>
<sequence>MVIKYKLLVKKDSFCLLKRVILEPLNQTKYEPV</sequence>
<accession>A0A1G7QP02</accession>
<name>A0A1G7QP02_CHIFI</name>
<dbReference type="Proteomes" id="UP000199045">
    <property type="component" value="Unassembled WGS sequence"/>
</dbReference>
<evidence type="ECO:0000313" key="2">
    <source>
        <dbReference type="Proteomes" id="UP000199045"/>
    </source>
</evidence>
<evidence type="ECO:0000313" key="1">
    <source>
        <dbReference type="EMBL" id="SDF99599.1"/>
    </source>
</evidence>
<dbReference type="EMBL" id="FNBN01000003">
    <property type="protein sequence ID" value="SDF99599.1"/>
    <property type="molecule type" value="Genomic_DNA"/>
</dbReference>
<protein>
    <submittedName>
        <fullName evidence="1">Uncharacterized protein</fullName>
    </submittedName>
</protein>
<organism evidence="1 2">
    <name type="scientific">Chitinophaga filiformis</name>
    <name type="common">Myxococcus filiformis</name>
    <name type="synonym">Flexibacter filiformis</name>
    <dbReference type="NCBI Taxonomy" id="104663"/>
    <lineage>
        <taxon>Bacteria</taxon>
        <taxon>Pseudomonadati</taxon>
        <taxon>Bacteroidota</taxon>
        <taxon>Chitinophagia</taxon>
        <taxon>Chitinophagales</taxon>
        <taxon>Chitinophagaceae</taxon>
        <taxon>Chitinophaga</taxon>
    </lineage>
</organism>
<reference evidence="1 2" key="1">
    <citation type="submission" date="2016-10" db="EMBL/GenBank/DDBJ databases">
        <authorList>
            <person name="de Groot N.N."/>
        </authorList>
    </citation>
    <scope>NUCLEOTIDE SEQUENCE [LARGE SCALE GENOMIC DNA]</scope>
    <source>
        <strain evidence="1 2">DSM 527</strain>
    </source>
</reference>
<dbReference type="AlphaFoldDB" id="A0A1G7QP02"/>